<evidence type="ECO:0000313" key="3">
    <source>
        <dbReference type="Proteomes" id="UP000005237"/>
    </source>
</evidence>
<accession>A0A8R1I0Q8</accession>
<feature type="domain" description="Double jelly roll-like" evidence="1">
    <location>
        <begin position="28"/>
        <end position="126"/>
    </location>
</feature>
<proteinExistence type="predicted"/>
<dbReference type="PANTHER" id="PTHR36159">
    <property type="entry name" value="PROTEIN CBG23766"/>
    <property type="match status" value="1"/>
</dbReference>
<evidence type="ECO:0000313" key="2">
    <source>
        <dbReference type="EnsemblMetazoa" id="CJA17457.1"/>
    </source>
</evidence>
<reference evidence="3" key="1">
    <citation type="submission" date="2010-08" db="EMBL/GenBank/DDBJ databases">
        <authorList>
            <consortium name="Caenorhabditis japonica Sequencing Consortium"/>
            <person name="Wilson R.K."/>
        </authorList>
    </citation>
    <scope>NUCLEOTIDE SEQUENCE [LARGE SCALE GENOMIC DNA]</scope>
    <source>
        <strain evidence="3">DF5081</strain>
    </source>
</reference>
<dbReference type="EnsemblMetazoa" id="CJA17457.1">
    <property type="protein sequence ID" value="CJA17457.1"/>
    <property type="gene ID" value="WBGene00136661"/>
</dbReference>
<keyword evidence="3" id="KW-1185">Reference proteome</keyword>
<dbReference type="Proteomes" id="UP000005237">
    <property type="component" value="Unassembled WGS sequence"/>
</dbReference>
<dbReference type="AlphaFoldDB" id="A0A8R1I0Q8"/>
<dbReference type="Pfam" id="PF21738">
    <property type="entry name" value="DJR-like_dom"/>
    <property type="match status" value="1"/>
</dbReference>
<dbReference type="PANTHER" id="PTHR36159:SF1">
    <property type="entry name" value="RETROVIRUS-RELATED POL POLYPROTEIN FROM TRANSPOSON 412-LIKE PROTEIN"/>
    <property type="match status" value="1"/>
</dbReference>
<reference evidence="2" key="2">
    <citation type="submission" date="2022-06" db="UniProtKB">
        <authorList>
            <consortium name="EnsemblMetazoa"/>
        </authorList>
    </citation>
    <scope>IDENTIFICATION</scope>
    <source>
        <strain evidence="2">DF5081</strain>
    </source>
</reference>
<name>A0A8R1I0Q8_CAEJA</name>
<evidence type="ECO:0000259" key="1">
    <source>
        <dbReference type="Pfam" id="PF21738"/>
    </source>
</evidence>
<organism evidence="2 3">
    <name type="scientific">Caenorhabditis japonica</name>
    <dbReference type="NCBI Taxonomy" id="281687"/>
    <lineage>
        <taxon>Eukaryota</taxon>
        <taxon>Metazoa</taxon>
        <taxon>Ecdysozoa</taxon>
        <taxon>Nematoda</taxon>
        <taxon>Chromadorea</taxon>
        <taxon>Rhabditida</taxon>
        <taxon>Rhabditina</taxon>
        <taxon>Rhabditomorpha</taxon>
        <taxon>Rhabditoidea</taxon>
        <taxon>Rhabditidae</taxon>
        <taxon>Peloderinae</taxon>
        <taxon>Caenorhabditis</taxon>
    </lineage>
</organism>
<dbReference type="InterPro" id="IPR049512">
    <property type="entry name" value="DJR-like_dom"/>
</dbReference>
<sequence>MFLFDRATYSMDGMQVENVIDPGRATLLKERYPYECLKFDFDKFNAVQQYNFAKEFRNSYYESIKDYIFIEEDVYYYYYPLLVFDVSKQNDRIIASRPDVTIKASFNKNIAQSTKCYCLILSENIVEVKNNRVKVVSI</sequence>
<protein>
    <recommendedName>
        <fullName evidence="1">Double jelly roll-like domain-containing protein</fullName>
    </recommendedName>
</protein>